<keyword evidence="1 6" id="KW-0597">Phosphoprotein</keyword>
<evidence type="ECO:0000256" key="4">
    <source>
        <dbReference type="ARBA" id="ARBA00023125"/>
    </source>
</evidence>
<evidence type="ECO:0000256" key="1">
    <source>
        <dbReference type="ARBA" id="ARBA00022553"/>
    </source>
</evidence>
<organism evidence="10 11">
    <name type="scientific">Peptoniphilus indolicus ATCC 29427</name>
    <dbReference type="NCBI Taxonomy" id="997350"/>
    <lineage>
        <taxon>Bacteria</taxon>
        <taxon>Bacillati</taxon>
        <taxon>Bacillota</taxon>
        <taxon>Tissierellia</taxon>
        <taxon>Tissierellales</taxon>
        <taxon>Peptoniphilaceae</taxon>
        <taxon>Peptoniphilus</taxon>
    </lineage>
</organism>
<dbReference type="Pfam" id="PF00072">
    <property type="entry name" value="Response_reg"/>
    <property type="match status" value="1"/>
</dbReference>
<feature type="domain" description="Response regulatory" evidence="8">
    <location>
        <begin position="3"/>
        <end position="117"/>
    </location>
</feature>
<evidence type="ECO:0000256" key="6">
    <source>
        <dbReference type="PROSITE-ProRule" id="PRU00169"/>
    </source>
</evidence>
<reference evidence="10 11" key="1">
    <citation type="submission" date="2011-06" db="EMBL/GenBank/DDBJ databases">
        <authorList>
            <person name="Muzny D."/>
            <person name="Qin X."/>
            <person name="Deng J."/>
            <person name="Jiang H."/>
            <person name="Liu Y."/>
            <person name="Qu J."/>
            <person name="Song X.-Z."/>
            <person name="Zhang L."/>
            <person name="Thornton R."/>
            <person name="Coyle M."/>
            <person name="Francisco L."/>
            <person name="Jackson L."/>
            <person name="Javaid M."/>
            <person name="Korchina V."/>
            <person name="Kovar C."/>
            <person name="Mata R."/>
            <person name="Mathew T."/>
            <person name="Ngo R."/>
            <person name="Nguyen L."/>
            <person name="Nguyen N."/>
            <person name="Okwuonu G."/>
            <person name="Ongeri F."/>
            <person name="Pham C."/>
            <person name="Simmons D."/>
            <person name="Wilczek-Boney K."/>
            <person name="Hale W."/>
            <person name="Jakkamsetti A."/>
            <person name="Pham P."/>
            <person name="Ruth R."/>
            <person name="San Lucas F."/>
            <person name="Warren J."/>
            <person name="Zhang J."/>
            <person name="Zhao Z."/>
            <person name="Zhou C."/>
            <person name="Zhu D."/>
            <person name="Lee S."/>
            <person name="Bess C."/>
            <person name="Blankenburg K."/>
            <person name="Forbes L."/>
            <person name="Fu Q."/>
            <person name="Gubbala S."/>
            <person name="Hirani K."/>
            <person name="Jayaseelan J.C."/>
            <person name="Lara F."/>
            <person name="Munidasa M."/>
            <person name="Palculict T."/>
            <person name="Patil S."/>
            <person name="Pu L.-L."/>
            <person name="Saada N."/>
            <person name="Tang L."/>
            <person name="Weissenberger G."/>
            <person name="Zhu Y."/>
            <person name="Hemphill L."/>
            <person name="Shang Y."/>
            <person name="Youmans B."/>
            <person name="Ayvaz T."/>
            <person name="Ross M."/>
            <person name="Santibanez J."/>
            <person name="Aqrawi P."/>
            <person name="Gross S."/>
            <person name="Joshi V."/>
            <person name="Fowler G."/>
            <person name="Nazareth L."/>
            <person name="Reid J."/>
            <person name="Worley K."/>
            <person name="Petrosino J."/>
            <person name="Highlander S."/>
            <person name="Gibbs R."/>
        </authorList>
    </citation>
    <scope>NUCLEOTIDE SEQUENCE [LARGE SCALE GENOMIC DNA]</scope>
    <source>
        <strain evidence="10 11">ATCC 29427</strain>
    </source>
</reference>
<feature type="modified residue" description="4-aspartylphosphate" evidence="6">
    <location>
        <position position="52"/>
    </location>
</feature>
<dbReference type="Gene3D" id="6.10.250.690">
    <property type="match status" value="1"/>
</dbReference>
<evidence type="ECO:0000256" key="2">
    <source>
        <dbReference type="ARBA" id="ARBA00023012"/>
    </source>
</evidence>
<dbReference type="HOGENOM" id="CLU_000445_30_1_9"/>
<dbReference type="GO" id="GO:0005829">
    <property type="term" value="C:cytosol"/>
    <property type="evidence" value="ECO:0007669"/>
    <property type="project" value="TreeGrafter"/>
</dbReference>
<keyword evidence="2" id="KW-0902">Two-component regulatory system</keyword>
<dbReference type="GO" id="GO:0006355">
    <property type="term" value="P:regulation of DNA-templated transcription"/>
    <property type="evidence" value="ECO:0007669"/>
    <property type="project" value="InterPro"/>
</dbReference>
<dbReference type="PANTHER" id="PTHR48111">
    <property type="entry name" value="REGULATOR OF RPOS"/>
    <property type="match status" value="1"/>
</dbReference>
<keyword evidence="3" id="KW-0805">Transcription regulation</keyword>
<dbReference type="InterPro" id="IPR036388">
    <property type="entry name" value="WH-like_DNA-bd_sf"/>
</dbReference>
<gene>
    <name evidence="10" type="primary">cutR</name>
    <name evidence="10" type="ORF">HMPREF9129_1480</name>
</gene>
<name>G4D500_9FIRM</name>
<feature type="domain" description="OmpR/PhoB-type" evidence="9">
    <location>
        <begin position="125"/>
        <end position="223"/>
    </location>
</feature>
<dbReference type="CDD" id="cd00383">
    <property type="entry name" value="trans_reg_C"/>
    <property type="match status" value="1"/>
</dbReference>
<dbReference type="eggNOG" id="COG0745">
    <property type="taxonomic scope" value="Bacteria"/>
</dbReference>
<dbReference type="AlphaFoldDB" id="G4D500"/>
<dbReference type="Proteomes" id="UP000003422">
    <property type="component" value="Unassembled WGS sequence"/>
</dbReference>
<protein>
    <submittedName>
        <fullName evidence="10">Transcriptional regulatory protein CutR</fullName>
    </submittedName>
</protein>
<dbReference type="Pfam" id="PF00486">
    <property type="entry name" value="Trans_reg_C"/>
    <property type="match status" value="1"/>
</dbReference>
<sequence>MMKILLVEDEIELLNSIAEGLNTLGYYVDKASCGREALEYILAEEHDLYIFDLNLPDMTGFEILKQLNKERENSKVLILTANSNIESKVEGFELGASDYLTKPFYFEELEMRVKALMRRDFRLKNIKISCGELEFDTKKRILYVRGEEMKLTKKETAIIEYLLFNKDRIVTVEDLLAHAWDSEVDYFSNSIRVHLASLRKKVKQILGYNPIVNKIGEGYFLKDNKNK</sequence>
<evidence type="ECO:0000313" key="11">
    <source>
        <dbReference type="Proteomes" id="UP000003422"/>
    </source>
</evidence>
<dbReference type="PROSITE" id="PS51755">
    <property type="entry name" value="OMPR_PHOB"/>
    <property type="match status" value="1"/>
</dbReference>
<proteinExistence type="predicted"/>
<dbReference type="SUPFAM" id="SSF52172">
    <property type="entry name" value="CheY-like"/>
    <property type="match status" value="1"/>
</dbReference>
<dbReference type="GO" id="GO:0032993">
    <property type="term" value="C:protein-DNA complex"/>
    <property type="evidence" value="ECO:0007669"/>
    <property type="project" value="TreeGrafter"/>
</dbReference>
<evidence type="ECO:0000256" key="3">
    <source>
        <dbReference type="ARBA" id="ARBA00023015"/>
    </source>
</evidence>
<dbReference type="InterPro" id="IPR001867">
    <property type="entry name" value="OmpR/PhoB-type_DNA-bd"/>
</dbReference>
<keyword evidence="5" id="KW-0804">Transcription</keyword>
<dbReference type="PATRIC" id="fig|997350.3.peg.1422"/>
<feature type="DNA-binding region" description="OmpR/PhoB-type" evidence="7">
    <location>
        <begin position="125"/>
        <end position="223"/>
    </location>
</feature>
<comment type="caution">
    <text evidence="10">The sequence shown here is derived from an EMBL/GenBank/DDBJ whole genome shotgun (WGS) entry which is preliminary data.</text>
</comment>
<keyword evidence="11" id="KW-1185">Reference proteome</keyword>
<dbReference type="Gene3D" id="3.40.50.2300">
    <property type="match status" value="1"/>
</dbReference>
<evidence type="ECO:0000256" key="5">
    <source>
        <dbReference type="ARBA" id="ARBA00023163"/>
    </source>
</evidence>
<evidence type="ECO:0000259" key="8">
    <source>
        <dbReference type="PROSITE" id="PS50110"/>
    </source>
</evidence>
<dbReference type="Gene3D" id="1.10.10.10">
    <property type="entry name" value="Winged helix-like DNA-binding domain superfamily/Winged helix DNA-binding domain"/>
    <property type="match status" value="1"/>
</dbReference>
<evidence type="ECO:0000259" key="9">
    <source>
        <dbReference type="PROSITE" id="PS51755"/>
    </source>
</evidence>
<dbReference type="EMBL" id="AGBB01000143">
    <property type="protein sequence ID" value="EGY79399.1"/>
    <property type="molecule type" value="Genomic_DNA"/>
</dbReference>
<dbReference type="InterPro" id="IPR039420">
    <property type="entry name" value="WalR-like"/>
</dbReference>
<dbReference type="InterPro" id="IPR001789">
    <property type="entry name" value="Sig_transdc_resp-reg_receiver"/>
</dbReference>
<dbReference type="InterPro" id="IPR011006">
    <property type="entry name" value="CheY-like_superfamily"/>
</dbReference>
<evidence type="ECO:0000313" key="10">
    <source>
        <dbReference type="EMBL" id="EGY79399.1"/>
    </source>
</evidence>
<dbReference type="GO" id="GO:0000976">
    <property type="term" value="F:transcription cis-regulatory region binding"/>
    <property type="evidence" value="ECO:0007669"/>
    <property type="project" value="TreeGrafter"/>
</dbReference>
<dbReference type="STRING" id="997350.HMPREF9129_1480"/>
<keyword evidence="4 7" id="KW-0238">DNA-binding</keyword>
<dbReference type="SMART" id="SM00862">
    <property type="entry name" value="Trans_reg_C"/>
    <property type="match status" value="1"/>
</dbReference>
<dbReference type="PROSITE" id="PS50110">
    <property type="entry name" value="RESPONSE_REGULATORY"/>
    <property type="match status" value="1"/>
</dbReference>
<dbReference type="GO" id="GO:0000156">
    <property type="term" value="F:phosphorelay response regulator activity"/>
    <property type="evidence" value="ECO:0007669"/>
    <property type="project" value="TreeGrafter"/>
</dbReference>
<evidence type="ECO:0000256" key="7">
    <source>
        <dbReference type="PROSITE-ProRule" id="PRU01091"/>
    </source>
</evidence>
<accession>G4D500</accession>
<dbReference type="SMART" id="SM00448">
    <property type="entry name" value="REC"/>
    <property type="match status" value="1"/>
</dbReference>
<dbReference type="PANTHER" id="PTHR48111:SF22">
    <property type="entry name" value="REGULATOR OF RPOS"/>
    <property type="match status" value="1"/>
</dbReference>